<evidence type="ECO:0000256" key="5">
    <source>
        <dbReference type="ARBA" id="ARBA00023273"/>
    </source>
</evidence>
<reference evidence="11" key="1">
    <citation type="submission" date="2021-04" db="EMBL/GenBank/DDBJ databases">
        <authorList>
            <consortium name="Wellcome Sanger Institute Data Sharing"/>
        </authorList>
    </citation>
    <scope>NUCLEOTIDE SEQUENCE [LARGE SCALE GENOMIC DNA]</scope>
</reference>
<evidence type="ECO:0000256" key="1">
    <source>
        <dbReference type="ARBA" id="ARBA00004230"/>
    </source>
</evidence>
<dbReference type="AlphaFoldDB" id="A0A665VPZ8"/>
<accession>A0A665VPZ8</accession>
<sequence>RPLRALGISSSKLFSRTRIMNKASVDETLFGAPRPRGPIKYEKGETLQIVTSNLVRDLRIPRDPQDSVCLSAADFQRITSASQNKAKQEMKALKEAYQRKREQDYKNAEERKRKLFEIDQVRKENHALTRLELEARDRAQCLMERTNNLKMEQEEEIKNLNKIILNVKCQAIRDAQIQEKKHIQANLSKEKRRLDAMMEEDRLKVLESEAQIEELRRKQKFSAHQKIHQQAQKKRQEKKEWQDVTKELDRQHMEKVQEKLNQEELEALERRRKEKERLQMEVRQINAETQRAKEQQRAEEKLAESRIIEYNQKKMAREAKYEAEKNRVKREKELRINMVRAQQEKTKMQIAAQKESYDRRIQEIADREWRIQQRELARKKVQGEATLKAARLQQVRCKEEMLSVEADRQRAEFERILKVQEEAILKQKKREEEQLQRALRHAELLQQQMKERELAAVAKRMQYSEEADQLRQAEEERLQRINKVKEKKLKELQSTVFSEKHRQDAERKANDFLQNLPGQRQINLEF</sequence>
<evidence type="ECO:0000256" key="6">
    <source>
        <dbReference type="ARBA" id="ARBA00034116"/>
    </source>
</evidence>
<dbReference type="PANTHER" id="PTHR15504">
    <property type="entry name" value="NASOPHARYNGEAL EPITHELIUM SPECIFIC PROTEIN 1"/>
    <property type="match status" value="1"/>
</dbReference>
<evidence type="ECO:0000256" key="4">
    <source>
        <dbReference type="ARBA" id="ARBA00023069"/>
    </source>
</evidence>
<feature type="region of interest" description="Disordered" evidence="9">
    <location>
        <begin position="221"/>
        <end position="242"/>
    </location>
</feature>
<feature type="domain" description="Trichohyalin-plectin-homology" evidence="10">
    <location>
        <begin position="151"/>
        <end position="494"/>
    </location>
</feature>
<dbReference type="InterPro" id="IPR033253">
    <property type="entry name" value="CFAP45"/>
</dbReference>
<protein>
    <recommendedName>
        <fullName evidence="7">Cilia- and flagella-associated protein 45</fullName>
    </recommendedName>
</protein>
<keyword evidence="5" id="KW-0966">Cell projection</keyword>
<evidence type="ECO:0000256" key="7">
    <source>
        <dbReference type="ARBA" id="ARBA00034142"/>
    </source>
</evidence>
<dbReference type="Ensembl" id="ENSENLT00000034803.1">
    <property type="protein sequence ID" value="ENSENLP00000033869.1"/>
    <property type="gene ID" value="ENSENLG00000014867.1"/>
</dbReference>
<dbReference type="PANTHER" id="PTHR15504:SF0">
    <property type="entry name" value="CILIA- AND FLAGELLA-ASSOCIATED PROTEIN 45"/>
    <property type="match status" value="1"/>
</dbReference>
<evidence type="ECO:0000256" key="3">
    <source>
        <dbReference type="ARBA" id="ARBA00023054"/>
    </source>
</evidence>
<organism evidence="11 12">
    <name type="scientific">Echeneis naucrates</name>
    <name type="common">Live sharksucker</name>
    <dbReference type="NCBI Taxonomy" id="173247"/>
    <lineage>
        <taxon>Eukaryota</taxon>
        <taxon>Metazoa</taxon>
        <taxon>Chordata</taxon>
        <taxon>Craniata</taxon>
        <taxon>Vertebrata</taxon>
        <taxon>Euteleostomi</taxon>
        <taxon>Actinopterygii</taxon>
        <taxon>Neopterygii</taxon>
        <taxon>Teleostei</taxon>
        <taxon>Neoteleostei</taxon>
        <taxon>Acanthomorphata</taxon>
        <taxon>Carangaria</taxon>
        <taxon>Carangiformes</taxon>
        <taxon>Echeneidae</taxon>
        <taxon>Echeneis</taxon>
    </lineage>
</organism>
<proteinExistence type="inferred from homology"/>
<dbReference type="InParanoid" id="A0A665VPZ8"/>
<comment type="similarity">
    <text evidence="6">Belongs to the CFAP45 family.</text>
</comment>
<evidence type="ECO:0000256" key="9">
    <source>
        <dbReference type="SAM" id="MobiDB-lite"/>
    </source>
</evidence>
<feature type="compositionally biased region" description="Basic residues" evidence="9">
    <location>
        <begin position="221"/>
        <end position="236"/>
    </location>
</feature>
<feature type="coiled-coil region" evidence="8">
    <location>
        <begin position="418"/>
        <end position="495"/>
    </location>
</feature>
<reference evidence="11" key="3">
    <citation type="submission" date="2025-09" db="UniProtKB">
        <authorList>
            <consortium name="Ensembl"/>
        </authorList>
    </citation>
    <scope>IDENTIFICATION</scope>
</reference>
<keyword evidence="2" id="KW-0282">Flagellum</keyword>
<keyword evidence="12" id="KW-1185">Reference proteome</keyword>
<dbReference type="InterPro" id="IPR043597">
    <property type="entry name" value="TPH_dom"/>
</dbReference>
<keyword evidence="3 8" id="KW-0175">Coiled coil</keyword>
<dbReference type="OMA" id="AMRENCL"/>
<evidence type="ECO:0000256" key="8">
    <source>
        <dbReference type="SAM" id="Coils"/>
    </source>
</evidence>
<comment type="subcellular location">
    <subcellularLocation>
        <location evidence="1">Cell projection</location>
        <location evidence="1">Cilium</location>
        <location evidence="1">Flagellum</location>
    </subcellularLocation>
</comment>
<evidence type="ECO:0000313" key="11">
    <source>
        <dbReference type="Ensembl" id="ENSENLP00000033869.1"/>
    </source>
</evidence>
<dbReference type="Pfam" id="PF13868">
    <property type="entry name" value="TPH"/>
    <property type="match status" value="1"/>
</dbReference>
<reference evidence="11" key="2">
    <citation type="submission" date="2025-08" db="UniProtKB">
        <authorList>
            <consortium name="Ensembl"/>
        </authorList>
    </citation>
    <scope>IDENTIFICATION</scope>
</reference>
<evidence type="ECO:0000259" key="10">
    <source>
        <dbReference type="Pfam" id="PF13868"/>
    </source>
</evidence>
<evidence type="ECO:0000256" key="2">
    <source>
        <dbReference type="ARBA" id="ARBA00022846"/>
    </source>
</evidence>
<evidence type="ECO:0000313" key="12">
    <source>
        <dbReference type="Proteomes" id="UP000472264"/>
    </source>
</evidence>
<dbReference type="GO" id="GO:0031514">
    <property type="term" value="C:motile cilium"/>
    <property type="evidence" value="ECO:0007669"/>
    <property type="project" value="UniProtKB-SubCell"/>
</dbReference>
<name>A0A665VPZ8_ECHNA</name>
<dbReference type="Proteomes" id="UP000472264">
    <property type="component" value="Chromosome 23"/>
</dbReference>
<keyword evidence="4" id="KW-0969">Cilium</keyword>